<keyword evidence="4 9" id="KW-0812">Transmembrane</keyword>
<evidence type="ECO:0000313" key="10">
    <source>
        <dbReference type="EMBL" id="MDQ0567396.1"/>
    </source>
</evidence>
<feature type="transmembrane region" description="Helical" evidence="9">
    <location>
        <begin position="17"/>
        <end position="38"/>
    </location>
</feature>
<dbReference type="RefSeq" id="WP_004429947.1">
    <property type="nucleotide sequence ID" value="NZ_JAUSWP010000001.1"/>
</dbReference>
<name>A0ABU0ND82_9MOLU</name>
<dbReference type="Proteomes" id="UP001236620">
    <property type="component" value="Unassembled WGS sequence"/>
</dbReference>
<evidence type="ECO:0000256" key="5">
    <source>
        <dbReference type="ARBA" id="ARBA00022927"/>
    </source>
</evidence>
<evidence type="ECO:0000256" key="1">
    <source>
        <dbReference type="ARBA" id="ARBA00004141"/>
    </source>
</evidence>
<dbReference type="Pfam" id="PF03840">
    <property type="entry name" value="SecG"/>
    <property type="match status" value="1"/>
</dbReference>
<comment type="similarity">
    <text evidence="2 9">Belongs to the SecG family.</text>
</comment>
<keyword evidence="7 9" id="KW-0811">Translocation</keyword>
<keyword evidence="11" id="KW-1185">Reference proteome</keyword>
<evidence type="ECO:0000256" key="4">
    <source>
        <dbReference type="ARBA" id="ARBA00022692"/>
    </source>
</evidence>
<dbReference type="InterPro" id="IPR004692">
    <property type="entry name" value="SecG"/>
</dbReference>
<protein>
    <recommendedName>
        <fullName evidence="9">Protein-export membrane protein SecG</fullName>
    </recommendedName>
</protein>
<organism evidence="10 11">
    <name type="scientific">Mycoplasma yeatsii</name>
    <dbReference type="NCBI Taxonomy" id="51365"/>
    <lineage>
        <taxon>Bacteria</taxon>
        <taxon>Bacillati</taxon>
        <taxon>Mycoplasmatota</taxon>
        <taxon>Mollicutes</taxon>
        <taxon>Mycoplasmataceae</taxon>
        <taxon>Mycoplasma</taxon>
    </lineage>
</organism>
<feature type="transmembrane region" description="Helical" evidence="9">
    <location>
        <begin position="72"/>
        <end position="96"/>
    </location>
</feature>
<comment type="subcellular location">
    <subcellularLocation>
        <location evidence="9">Cell membrane</location>
        <topology evidence="9">Multi-pass membrane protein</topology>
    </subcellularLocation>
    <subcellularLocation>
        <location evidence="1">Membrane</location>
        <topology evidence="1">Multi-pass membrane protein</topology>
    </subcellularLocation>
</comment>
<proteinExistence type="inferred from homology"/>
<keyword evidence="8 9" id="KW-0472">Membrane</keyword>
<keyword evidence="6 9" id="KW-1133">Transmembrane helix</keyword>
<evidence type="ECO:0000313" key="11">
    <source>
        <dbReference type="Proteomes" id="UP001236620"/>
    </source>
</evidence>
<evidence type="ECO:0000256" key="7">
    <source>
        <dbReference type="ARBA" id="ARBA00023010"/>
    </source>
</evidence>
<comment type="caution">
    <text evidence="10">The sequence shown here is derived from an EMBL/GenBank/DDBJ whole genome shotgun (WGS) entry which is preliminary data.</text>
</comment>
<reference evidence="10" key="1">
    <citation type="submission" date="2023-07" db="EMBL/GenBank/DDBJ databases">
        <title>Genomic Encyclopedia of Type Strains, Phase IV (KMG-IV): sequencing the most valuable type-strain genomes for metagenomic binning, comparative biology and taxonomic classification.</title>
        <authorList>
            <person name="Goeker M."/>
        </authorList>
    </citation>
    <scope>NUCLEOTIDE SEQUENCE [LARGE SCALE GENOMIC DNA]</scope>
    <source>
        <strain evidence="10">DSM 22019</strain>
    </source>
</reference>
<gene>
    <name evidence="10" type="ORF">J2Z63_000017</name>
</gene>
<accession>A0ABU0ND82</accession>
<keyword evidence="9" id="KW-1003">Cell membrane</keyword>
<dbReference type="EMBL" id="JAUSWP010000001">
    <property type="protein sequence ID" value="MDQ0567396.1"/>
    <property type="molecule type" value="Genomic_DNA"/>
</dbReference>
<evidence type="ECO:0000256" key="2">
    <source>
        <dbReference type="ARBA" id="ARBA00008445"/>
    </source>
</evidence>
<keyword evidence="5 9" id="KW-0653">Protein transport</keyword>
<dbReference type="NCBIfam" id="TIGR00810">
    <property type="entry name" value="secG"/>
    <property type="match status" value="1"/>
</dbReference>
<comment type="function">
    <text evidence="9">Involved in protein export. Participates in an early event of protein translocation.</text>
</comment>
<evidence type="ECO:0000256" key="3">
    <source>
        <dbReference type="ARBA" id="ARBA00022448"/>
    </source>
</evidence>
<evidence type="ECO:0000256" key="6">
    <source>
        <dbReference type="ARBA" id="ARBA00022989"/>
    </source>
</evidence>
<evidence type="ECO:0000256" key="9">
    <source>
        <dbReference type="RuleBase" id="RU365087"/>
    </source>
</evidence>
<keyword evidence="3 9" id="KW-0813">Transport</keyword>
<evidence type="ECO:0000256" key="8">
    <source>
        <dbReference type="ARBA" id="ARBA00023136"/>
    </source>
</evidence>
<sequence length="97" mass="10745">MLSFLVSTDTMEIGRKIILAFEILAMIISIIMIFVGLIQNKQSQTGLSALNGGNEELFSNSKERGLDKTLSMWMLSLGIIFFILALTICIITNTMLV</sequence>